<feature type="coiled-coil region" evidence="1">
    <location>
        <begin position="127"/>
        <end position="154"/>
    </location>
</feature>
<dbReference type="Proteomes" id="UP001633002">
    <property type="component" value="Unassembled WGS sequence"/>
</dbReference>
<evidence type="ECO:0000256" key="1">
    <source>
        <dbReference type="SAM" id="Coils"/>
    </source>
</evidence>
<accession>A0ABD3HM14</accession>
<keyword evidence="1" id="KW-0175">Coiled coil</keyword>
<keyword evidence="3" id="KW-1185">Reference proteome</keyword>
<protein>
    <submittedName>
        <fullName evidence="2">Uncharacterized protein</fullName>
    </submittedName>
</protein>
<evidence type="ECO:0000313" key="2">
    <source>
        <dbReference type="EMBL" id="KAL3691437.1"/>
    </source>
</evidence>
<dbReference type="EMBL" id="JBJQOH010000003">
    <property type="protein sequence ID" value="KAL3691437.1"/>
    <property type="molecule type" value="Genomic_DNA"/>
</dbReference>
<gene>
    <name evidence="2" type="ORF">R1sor_005088</name>
</gene>
<dbReference type="AlphaFoldDB" id="A0ABD3HM14"/>
<evidence type="ECO:0000313" key="3">
    <source>
        <dbReference type="Proteomes" id="UP001633002"/>
    </source>
</evidence>
<comment type="caution">
    <text evidence="2">The sequence shown here is derived from an EMBL/GenBank/DDBJ whole genome shotgun (WGS) entry which is preliminary data.</text>
</comment>
<sequence length="191" mass="22114">MSRAEPEAFLISAPLRDIIWFDCTETIVCFEIRVSGVVQIFQFGTLHGDDICWALQKHMYNLIEECLLEGKEWKVKLDKLKKQEDYLWQALVKQQRRAEALDDADVAEMLELKEKMIKAKVESRRVRDNLKDILKDLTMRRDNALSKLEELAEANHGVEILLPVEGCSKRRLFQVLSLTGGPLEFKVSGFF</sequence>
<organism evidence="2 3">
    <name type="scientific">Riccia sorocarpa</name>
    <dbReference type="NCBI Taxonomy" id="122646"/>
    <lineage>
        <taxon>Eukaryota</taxon>
        <taxon>Viridiplantae</taxon>
        <taxon>Streptophyta</taxon>
        <taxon>Embryophyta</taxon>
        <taxon>Marchantiophyta</taxon>
        <taxon>Marchantiopsida</taxon>
        <taxon>Marchantiidae</taxon>
        <taxon>Marchantiales</taxon>
        <taxon>Ricciaceae</taxon>
        <taxon>Riccia</taxon>
    </lineage>
</organism>
<proteinExistence type="predicted"/>
<reference evidence="2 3" key="1">
    <citation type="submission" date="2024-09" db="EMBL/GenBank/DDBJ databases">
        <title>Chromosome-scale assembly of Riccia sorocarpa.</title>
        <authorList>
            <person name="Paukszto L."/>
        </authorList>
    </citation>
    <scope>NUCLEOTIDE SEQUENCE [LARGE SCALE GENOMIC DNA]</scope>
    <source>
        <strain evidence="2">LP-2024</strain>
        <tissue evidence="2">Aerial parts of the thallus</tissue>
    </source>
</reference>
<name>A0ABD3HM14_9MARC</name>